<keyword evidence="7" id="KW-1015">Disulfide bond</keyword>
<dbReference type="PRINTS" id="PR01610">
    <property type="entry name" value="CD36ANTIGEN"/>
</dbReference>
<evidence type="ECO:0000256" key="8">
    <source>
        <dbReference type="ARBA" id="ARBA00023170"/>
    </source>
</evidence>
<keyword evidence="4 10" id="KW-0812">Transmembrane</keyword>
<dbReference type="EMBL" id="CALNXK010000023">
    <property type="protein sequence ID" value="CAH3110499.1"/>
    <property type="molecule type" value="Genomic_DNA"/>
</dbReference>
<dbReference type="InterPro" id="IPR005428">
    <property type="entry name" value="CD36/SCARB1/SNMP1"/>
</dbReference>
<dbReference type="SMART" id="SM00332">
    <property type="entry name" value="PP2Cc"/>
    <property type="match status" value="1"/>
</dbReference>
<comment type="similarity">
    <text evidence="2">Belongs to the CD36 family.</text>
</comment>
<dbReference type="Pfam" id="PF13672">
    <property type="entry name" value="PP2C_2"/>
    <property type="match status" value="1"/>
</dbReference>
<evidence type="ECO:0000256" key="6">
    <source>
        <dbReference type="ARBA" id="ARBA00023136"/>
    </source>
</evidence>
<keyword evidence="6 10" id="KW-0472">Membrane</keyword>
<keyword evidence="5 10" id="KW-1133">Transmembrane helix</keyword>
<dbReference type="PRINTS" id="PR01609">
    <property type="entry name" value="CD36FAMILY"/>
</dbReference>
<evidence type="ECO:0000256" key="3">
    <source>
        <dbReference type="ARBA" id="ARBA00022475"/>
    </source>
</evidence>
<organism evidence="12 13">
    <name type="scientific">Porites lobata</name>
    <dbReference type="NCBI Taxonomy" id="104759"/>
    <lineage>
        <taxon>Eukaryota</taxon>
        <taxon>Metazoa</taxon>
        <taxon>Cnidaria</taxon>
        <taxon>Anthozoa</taxon>
        <taxon>Hexacorallia</taxon>
        <taxon>Scleractinia</taxon>
        <taxon>Fungiina</taxon>
        <taxon>Poritidae</taxon>
        <taxon>Porites</taxon>
    </lineage>
</organism>
<dbReference type="InterPro" id="IPR001932">
    <property type="entry name" value="PPM-type_phosphatase-like_dom"/>
</dbReference>
<feature type="domain" description="PPM-type phosphatase" evidence="11">
    <location>
        <begin position="526"/>
        <end position="783"/>
    </location>
</feature>
<protein>
    <recommendedName>
        <fullName evidence="11">PPM-type phosphatase domain-containing protein</fullName>
    </recommendedName>
</protein>
<evidence type="ECO:0000256" key="4">
    <source>
        <dbReference type="ARBA" id="ARBA00022692"/>
    </source>
</evidence>
<dbReference type="PROSITE" id="PS51746">
    <property type="entry name" value="PPM_2"/>
    <property type="match status" value="1"/>
</dbReference>
<name>A0ABN8NJI6_9CNID</name>
<evidence type="ECO:0000259" key="11">
    <source>
        <dbReference type="PROSITE" id="PS51746"/>
    </source>
</evidence>
<dbReference type="InterPro" id="IPR002159">
    <property type="entry name" value="CD36_fam"/>
</dbReference>
<keyword evidence="9" id="KW-0325">Glycoprotein</keyword>
<proteinExistence type="inferred from homology"/>
<keyword evidence="3" id="KW-1003">Cell membrane</keyword>
<dbReference type="Gene3D" id="3.60.40.10">
    <property type="entry name" value="PPM-type phosphatase domain"/>
    <property type="match status" value="1"/>
</dbReference>
<keyword evidence="13" id="KW-1185">Reference proteome</keyword>
<dbReference type="PANTHER" id="PTHR11923:SF51">
    <property type="entry name" value="LYSOSOME MEMBRANE PROTEIN 2"/>
    <property type="match status" value="1"/>
</dbReference>
<evidence type="ECO:0000256" key="7">
    <source>
        <dbReference type="ARBA" id="ARBA00023157"/>
    </source>
</evidence>
<dbReference type="Pfam" id="PF01130">
    <property type="entry name" value="CD36"/>
    <property type="match status" value="1"/>
</dbReference>
<keyword evidence="8" id="KW-0675">Receptor</keyword>
<feature type="transmembrane region" description="Helical" evidence="10">
    <location>
        <begin position="16"/>
        <end position="37"/>
    </location>
</feature>
<evidence type="ECO:0000256" key="2">
    <source>
        <dbReference type="ARBA" id="ARBA00010532"/>
    </source>
</evidence>
<dbReference type="Proteomes" id="UP001159405">
    <property type="component" value="Unassembled WGS sequence"/>
</dbReference>
<comment type="caution">
    <text evidence="12">The sequence shown here is derived from an EMBL/GenBank/DDBJ whole genome shotgun (WGS) entry which is preliminary data.</text>
</comment>
<accession>A0ABN8NJI6</accession>
<dbReference type="SMART" id="SM00331">
    <property type="entry name" value="PP2C_SIG"/>
    <property type="match status" value="1"/>
</dbReference>
<reference evidence="12 13" key="1">
    <citation type="submission" date="2022-05" db="EMBL/GenBank/DDBJ databases">
        <authorList>
            <consortium name="Genoscope - CEA"/>
            <person name="William W."/>
        </authorList>
    </citation>
    <scope>NUCLEOTIDE SEQUENCE [LARGE SCALE GENOMIC DNA]</scope>
</reference>
<evidence type="ECO:0000313" key="13">
    <source>
        <dbReference type="Proteomes" id="UP001159405"/>
    </source>
</evidence>
<dbReference type="CDD" id="cd00143">
    <property type="entry name" value="PP2Cc"/>
    <property type="match status" value="1"/>
</dbReference>
<dbReference type="PANTHER" id="PTHR11923">
    <property type="entry name" value="SCAVENGER RECEPTOR CLASS B TYPE-1 SR-B1"/>
    <property type="match status" value="1"/>
</dbReference>
<evidence type="ECO:0000256" key="10">
    <source>
        <dbReference type="SAM" id="Phobius"/>
    </source>
</evidence>
<feature type="transmembrane region" description="Helical" evidence="10">
    <location>
        <begin position="461"/>
        <end position="483"/>
    </location>
</feature>
<sequence>MAKDKSRACIFGGKKIIALYALGILFAFAGILMYPLMDKYIQKKVNESLVLKPDSVGFKQWKDPSVPIYLQFFMFDVVNPMEVKKGAKPFVAQIGPFSYKELRPKKNITWDSNKASVRYNEEMAFVFDPETSCESCDPNTAEITTVNIPLVTLAEAARNLPSAVLVLISTVFDNFKEKLFMKRRVHDLLWGYNDSLFLEYNKKRNEIPMEFRHFLPEISPLIALQKNNTFEGVTGVHTGEKDITKLVQWMDWKGLTKLKVWNSTYANMINGTDGSQFAPETSKDDTLYVFVTQLCRSLYLTYSGKNKVRGIDVIQFSVPPKAFLNASLNPDNQGFCTTKCFPSGILDISVCQPPSPIKIPLFISSPHFYLGDSSLVQAVEGLSPNREEHGTFLNIEPHTGISVKSSKRLQINTKVEAVEWISQTSGINTMFFPIMFINETATLDSASAKKLKSEVLEKFTIFHGIELGLVILGALLIVIASVIKRAIAMQSAVVYGRLLASHARQLVAPLLKRQTNSTDLRLITAYCGFSKDFNPAKNKFVFGEDACFLAKTKTSDVLGVADGVGGWRHYGIDSSLFSSALMESCKRFVLEGGLETPSPVSIIKAGFQELAEHKEPLFGSSTACIMVLDKKSQTLHSANLGDSGFLVIRQGSVVHHSSEQQHYFNTPYQLALPPPGQAGTVIQDSLDEAESTSFSVEPGDLIVLATDGLFDNVSTEQILKELSQLEDHSTESIQNVTDSLAHLARTHSFDPNFSSPFSEQARCEGFNITGGKPDDITILIAVVSDMAADDLDT</sequence>
<evidence type="ECO:0000256" key="5">
    <source>
        <dbReference type="ARBA" id="ARBA00022989"/>
    </source>
</evidence>
<evidence type="ECO:0000313" key="12">
    <source>
        <dbReference type="EMBL" id="CAH3110499.1"/>
    </source>
</evidence>
<dbReference type="SUPFAM" id="SSF81606">
    <property type="entry name" value="PP2C-like"/>
    <property type="match status" value="1"/>
</dbReference>
<gene>
    <name evidence="12" type="ORF">PLOB_00019850</name>
</gene>
<dbReference type="InterPro" id="IPR036457">
    <property type="entry name" value="PPM-type-like_dom_sf"/>
</dbReference>
<comment type="subcellular location">
    <subcellularLocation>
        <location evidence="1">Cell membrane</location>
        <topology evidence="1">Multi-pass membrane protein</topology>
    </subcellularLocation>
</comment>
<evidence type="ECO:0000256" key="9">
    <source>
        <dbReference type="ARBA" id="ARBA00023180"/>
    </source>
</evidence>
<evidence type="ECO:0000256" key="1">
    <source>
        <dbReference type="ARBA" id="ARBA00004651"/>
    </source>
</evidence>